<evidence type="ECO:0000256" key="1">
    <source>
        <dbReference type="ARBA" id="ARBA00008270"/>
    </source>
</evidence>
<keyword evidence="4" id="KW-1185">Reference proteome</keyword>
<evidence type="ECO:0000256" key="2">
    <source>
        <dbReference type="ARBA" id="ARBA00023235"/>
    </source>
</evidence>
<evidence type="ECO:0000313" key="4">
    <source>
        <dbReference type="Proteomes" id="UP000198970"/>
    </source>
</evidence>
<dbReference type="PANTHER" id="PTHR13774">
    <property type="entry name" value="PHENAZINE BIOSYNTHESIS PROTEIN"/>
    <property type="match status" value="1"/>
</dbReference>
<proteinExistence type="inferred from homology"/>
<dbReference type="PANTHER" id="PTHR13774:SF39">
    <property type="entry name" value="BIOSYNTHESIS PROTEIN, PUTATIVE-RELATED"/>
    <property type="match status" value="1"/>
</dbReference>
<dbReference type="Gene3D" id="3.10.310.10">
    <property type="entry name" value="Diaminopimelate Epimerase, Chain A, domain 1"/>
    <property type="match status" value="2"/>
</dbReference>
<protein>
    <submittedName>
        <fullName evidence="3">Phenazine biosynthesis protein PhzF family</fullName>
    </submittedName>
</protein>
<dbReference type="SUPFAM" id="SSF54506">
    <property type="entry name" value="Diaminopimelate epimerase-like"/>
    <property type="match status" value="1"/>
</dbReference>
<dbReference type="InterPro" id="IPR003719">
    <property type="entry name" value="Phenazine_PhzF-like"/>
</dbReference>
<gene>
    <name evidence="3" type="ORF">SAMN02745906_3627</name>
</gene>
<name>A0ABY1CEK2_9FIRM</name>
<dbReference type="NCBIfam" id="TIGR00654">
    <property type="entry name" value="PhzF_family"/>
    <property type="match status" value="1"/>
</dbReference>
<dbReference type="PIRSF" id="PIRSF016184">
    <property type="entry name" value="PhzC_PhzF"/>
    <property type="match status" value="1"/>
</dbReference>
<reference evidence="3 4" key="1">
    <citation type="submission" date="2016-10" db="EMBL/GenBank/DDBJ databases">
        <authorList>
            <person name="Varghese N."/>
            <person name="Submissions S."/>
        </authorList>
    </citation>
    <scope>NUCLEOTIDE SEQUENCE [LARGE SCALE GENOMIC DNA]</scope>
    <source>
        <strain evidence="3 4">ATCC 19403</strain>
    </source>
</reference>
<dbReference type="Proteomes" id="UP000198970">
    <property type="component" value="Chromosome I"/>
</dbReference>
<dbReference type="RefSeq" id="WP_100043109.1">
    <property type="nucleotide sequence ID" value="NZ_LT630003.1"/>
</dbReference>
<sequence>MKINVYTLNSFAKTKEGGNPAGVVMNADSLSEEEMRKIAAVLGFSETAFVLQSNAADFKVRFFTPNEEVDLCGHATIATFYAMSSLNLLKQGKYEQETRAGILGIEIHNDNFVMMDQSIPVFSEIIDKDEVADSLNISTSQISADLLVQVVSTGLRDIMVPVRSIEILDAIRPDMKKVKEISQKYNTVGYHVFSLKSLYGANAYCRNFAPLYGIPEESATGTSSGALGCYLYHYGKINEEQASHIVFEQGYSMKRPSEIRVSLAVKENEIFEVKVGGRAMNLTLTEVEI</sequence>
<accession>A0ABY1CEK2</accession>
<comment type="similarity">
    <text evidence="1">Belongs to the PhzF family.</text>
</comment>
<keyword evidence="2" id="KW-0413">Isomerase</keyword>
<evidence type="ECO:0000313" key="3">
    <source>
        <dbReference type="EMBL" id="SET98075.1"/>
    </source>
</evidence>
<organism evidence="3 4">
    <name type="scientific">Lacrimispora sphenoides JCM 1415</name>
    <dbReference type="NCBI Taxonomy" id="1297793"/>
    <lineage>
        <taxon>Bacteria</taxon>
        <taxon>Bacillati</taxon>
        <taxon>Bacillota</taxon>
        <taxon>Clostridia</taxon>
        <taxon>Lachnospirales</taxon>
        <taxon>Lachnospiraceae</taxon>
        <taxon>Lacrimispora</taxon>
    </lineage>
</organism>
<dbReference type="Pfam" id="PF02567">
    <property type="entry name" value="PhzC-PhzF"/>
    <property type="match status" value="1"/>
</dbReference>
<dbReference type="EMBL" id="LT630003">
    <property type="protein sequence ID" value="SET98075.1"/>
    <property type="molecule type" value="Genomic_DNA"/>
</dbReference>